<dbReference type="InterPro" id="IPR016140">
    <property type="entry name" value="Bifunc_inhib/LTP/seed_store"/>
</dbReference>
<evidence type="ECO:0000259" key="2">
    <source>
        <dbReference type="Pfam" id="PF14368"/>
    </source>
</evidence>
<dbReference type="SUPFAM" id="SSF47699">
    <property type="entry name" value="Bifunctional inhibitor/lipid-transfer protein/seed storage 2S albumin"/>
    <property type="match status" value="1"/>
</dbReference>
<dbReference type="CDD" id="cd00010">
    <property type="entry name" value="AAI_LTSS"/>
    <property type="match status" value="1"/>
</dbReference>
<keyword evidence="1" id="KW-1133">Transmembrane helix</keyword>
<accession>A0A9D4YIP4</accession>
<dbReference type="EMBL" id="JAMSHJ010000002">
    <property type="protein sequence ID" value="KAI5439799.1"/>
    <property type="molecule type" value="Genomic_DNA"/>
</dbReference>
<proteinExistence type="predicted"/>
<evidence type="ECO:0000256" key="1">
    <source>
        <dbReference type="SAM" id="Phobius"/>
    </source>
</evidence>
<dbReference type="Pfam" id="PF14368">
    <property type="entry name" value="LTP_2"/>
    <property type="match status" value="1"/>
</dbReference>
<feature type="transmembrane region" description="Helical" evidence="1">
    <location>
        <begin position="29"/>
        <end position="48"/>
    </location>
</feature>
<feature type="domain" description="Bifunctional inhibitor/plant lipid transfer protein/seed storage helical" evidence="2">
    <location>
        <begin position="39"/>
        <end position="124"/>
    </location>
</feature>
<feature type="non-terminal residue" evidence="3">
    <location>
        <position position="156"/>
    </location>
</feature>
<protein>
    <recommendedName>
        <fullName evidence="2">Bifunctional inhibitor/plant lipid transfer protein/seed storage helical domain-containing protein</fullName>
    </recommendedName>
</protein>
<evidence type="ECO:0000313" key="3">
    <source>
        <dbReference type="EMBL" id="KAI5439799.1"/>
    </source>
</evidence>
<keyword evidence="1" id="KW-0812">Transmembrane</keyword>
<dbReference type="Gene3D" id="1.10.110.10">
    <property type="entry name" value="Plant lipid-transfer and hydrophobic proteins"/>
    <property type="match status" value="1"/>
</dbReference>
<comment type="caution">
    <text evidence="3">The sequence shown here is derived from an EMBL/GenBank/DDBJ whole genome shotgun (WGS) entry which is preliminary data.</text>
</comment>
<organism evidence="3 4">
    <name type="scientific">Pisum sativum</name>
    <name type="common">Garden pea</name>
    <name type="synonym">Lathyrus oleraceus</name>
    <dbReference type="NCBI Taxonomy" id="3888"/>
    <lineage>
        <taxon>Eukaryota</taxon>
        <taxon>Viridiplantae</taxon>
        <taxon>Streptophyta</taxon>
        <taxon>Embryophyta</taxon>
        <taxon>Tracheophyta</taxon>
        <taxon>Spermatophyta</taxon>
        <taxon>Magnoliopsida</taxon>
        <taxon>eudicotyledons</taxon>
        <taxon>Gunneridae</taxon>
        <taxon>Pentapetalae</taxon>
        <taxon>rosids</taxon>
        <taxon>fabids</taxon>
        <taxon>Fabales</taxon>
        <taxon>Fabaceae</taxon>
        <taxon>Papilionoideae</taxon>
        <taxon>50 kb inversion clade</taxon>
        <taxon>NPAAA clade</taxon>
        <taxon>Hologalegina</taxon>
        <taxon>IRL clade</taxon>
        <taxon>Fabeae</taxon>
        <taxon>Lathyrus</taxon>
    </lineage>
</organism>
<dbReference type="InterPro" id="IPR036312">
    <property type="entry name" value="Bifun_inhib/LTP/seed_sf"/>
</dbReference>
<name>A0A9D4YIP4_PEA</name>
<sequence>VYIIYIYIYTHTFRLINYNKMNSCKMMDIITLLMIISMSVTSLVDAQVLPPCANPLLPCIHYANSNTPPDNICCNPIKDVNTTYETCFCQIALTPGLLEAYGLKLVQAFKILHSCGVKMDPSICNATPKSDEGGASKISLIGFWFIVFIWAPLLFK</sequence>
<keyword evidence="4" id="KW-1185">Reference proteome</keyword>
<gene>
    <name evidence="3" type="ORF">KIW84_025248</name>
</gene>
<evidence type="ECO:0000313" key="4">
    <source>
        <dbReference type="Proteomes" id="UP001058974"/>
    </source>
</evidence>
<dbReference type="Gramene" id="Psat02G0524800-T1">
    <property type="protein sequence ID" value="KAI5439799.1"/>
    <property type="gene ID" value="KIW84_025248"/>
</dbReference>
<dbReference type="Proteomes" id="UP001058974">
    <property type="component" value="Chromosome 2"/>
</dbReference>
<keyword evidence="1" id="KW-0472">Membrane</keyword>
<dbReference type="AlphaFoldDB" id="A0A9D4YIP4"/>
<reference evidence="3 4" key="1">
    <citation type="journal article" date="2022" name="Nat. Genet.">
        <title>Improved pea reference genome and pan-genome highlight genomic features and evolutionary characteristics.</title>
        <authorList>
            <person name="Yang T."/>
            <person name="Liu R."/>
            <person name="Luo Y."/>
            <person name="Hu S."/>
            <person name="Wang D."/>
            <person name="Wang C."/>
            <person name="Pandey M.K."/>
            <person name="Ge S."/>
            <person name="Xu Q."/>
            <person name="Li N."/>
            <person name="Li G."/>
            <person name="Huang Y."/>
            <person name="Saxena R.K."/>
            <person name="Ji Y."/>
            <person name="Li M."/>
            <person name="Yan X."/>
            <person name="He Y."/>
            <person name="Liu Y."/>
            <person name="Wang X."/>
            <person name="Xiang C."/>
            <person name="Varshney R.K."/>
            <person name="Ding H."/>
            <person name="Gao S."/>
            <person name="Zong X."/>
        </authorList>
    </citation>
    <scope>NUCLEOTIDE SEQUENCE [LARGE SCALE GENOMIC DNA]</scope>
    <source>
        <strain evidence="3 4">cv. Zhongwan 6</strain>
    </source>
</reference>
<feature type="transmembrane region" description="Helical" evidence="1">
    <location>
        <begin position="138"/>
        <end position="155"/>
    </location>
</feature>